<dbReference type="AlphaFoldDB" id="A0A6M3L863"/>
<evidence type="ECO:0000313" key="2">
    <source>
        <dbReference type="EMBL" id="QJA73922.1"/>
    </source>
</evidence>
<sequence length="109" mass="12981">MIFILLFFYTIINAIQDGIDHHKGLKPLKDLWHITKQICRILLILIGCMIGKSQWSIELILILILYIIGMYYIWQHIYKHYGRTLALLDDQVKITTHIKWLDKFIGLDK</sequence>
<dbReference type="EMBL" id="MT142855">
    <property type="protein sequence ID" value="QJA89594.1"/>
    <property type="molecule type" value="Genomic_DNA"/>
</dbReference>
<evidence type="ECO:0000313" key="3">
    <source>
        <dbReference type="EMBL" id="QJA89594.1"/>
    </source>
</evidence>
<organism evidence="3">
    <name type="scientific">viral metagenome</name>
    <dbReference type="NCBI Taxonomy" id="1070528"/>
    <lineage>
        <taxon>unclassified sequences</taxon>
        <taxon>metagenomes</taxon>
        <taxon>organismal metagenomes</taxon>
    </lineage>
</organism>
<feature type="transmembrane region" description="Helical" evidence="1">
    <location>
        <begin position="55"/>
        <end position="74"/>
    </location>
</feature>
<protein>
    <submittedName>
        <fullName evidence="3">Uncharacterized protein</fullName>
    </submittedName>
</protein>
<reference evidence="3" key="1">
    <citation type="submission" date="2020-03" db="EMBL/GenBank/DDBJ databases">
        <title>The deep terrestrial virosphere.</title>
        <authorList>
            <person name="Holmfeldt K."/>
            <person name="Nilsson E."/>
            <person name="Simone D."/>
            <person name="Lopez-Fernandez M."/>
            <person name="Wu X."/>
            <person name="de Brujin I."/>
            <person name="Lundin D."/>
            <person name="Andersson A."/>
            <person name="Bertilsson S."/>
            <person name="Dopson M."/>
        </authorList>
    </citation>
    <scope>NUCLEOTIDE SEQUENCE</scope>
    <source>
        <strain evidence="2">MM415A02158</strain>
        <strain evidence="3">MM415B02527</strain>
    </source>
</reference>
<proteinExistence type="predicted"/>
<gene>
    <name evidence="2" type="ORF">MM415A02158_0005</name>
    <name evidence="3" type="ORF">MM415B02527_0018</name>
</gene>
<name>A0A6M3L863_9ZZZZ</name>
<dbReference type="EMBL" id="MT142062">
    <property type="protein sequence ID" value="QJA73922.1"/>
    <property type="molecule type" value="Genomic_DNA"/>
</dbReference>
<keyword evidence="1" id="KW-0812">Transmembrane</keyword>
<evidence type="ECO:0000256" key="1">
    <source>
        <dbReference type="SAM" id="Phobius"/>
    </source>
</evidence>
<accession>A0A6M3L863</accession>
<keyword evidence="1" id="KW-0472">Membrane</keyword>
<keyword evidence="1" id="KW-1133">Transmembrane helix</keyword>